<evidence type="ECO:0000259" key="1">
    <source>
        <dbReference type="Pfam" id="PF18962"/>
    </source>
</evidence>
<sequence length="1057" mass="110938">MTWLVLLCGKASAATYTWTGLGTNSNWSNTSNWTGGTYPHLSTDNVTIPLTGTFKSPTVDVAVICGTLTISGSVTVNLSANLTASGAVTISNGVTAVINAASSTTFQISSGISVGSSSTTSITFSGNGATNLSGTFTASQNVTFAVSTGHTFSFNAGASYSGGNSTTVNNGGTLNINGTSSTGCTFTPGFQSSFTNTGTFAGTYVNWTEASNTVTMSNSGTFGLSNSTFSQTQSSTFTNTSNTSTFTTCTISLPNNNSYITASAGTVNLTGCTISLTGNPSYLSNSSTGNLHIYGSSSLAITGPNKPYISGAGTGSFTIDGGSSISVTNFGPQIKNSGKMYFGTSGSSCTVTLNSQPQDQSTGATVYNTGTMYLGSTSIIKFGNQYQTTVNNVGTFTLQSDANGSAAIGDMSGSSTNAIIGTYNVERYLAGQSSGTTADSKRNYRLISSPVSTTGLSGGVYTLSYLNTNSGGVTGIFTSGPSGGGFTYSPASGTANSTVYLYQETVASSNTSFNSGNFKGITKLDNGSNQVLYNDGSTSANAASLYAGNGFMVYYVGNNVSNTGTSTSTPTKASRVGGSYAAVDNSTMSASGKLNTGQIVTKMWFNSSNPSRSAVGTGYNLVGNPYPSTIDWDTFNTTTSTTGVYGPNLTGVIAVFDYASKNYGFYIPAALGTVSPTNNASHLIMSGQGFFVQVKSGQTSSTLTFNESCKSTSSPNFSNSPLMGVPVGQKVTQYVKLRVAKDSINRDEAIVMFDGKNQYEDSFDVYRLAGNGNIATLGTYPQGNSTLLAINHMQSIDSTTRVKIYANVISSTGIDTISAYGIETLDSRYDAFLIDHYKKDSLQISLYKRYNFNITSDTASYGTNRFELAFHKKPGLNYHLLSFTGMQVKDGIQLTWRVENEQNLTTFSVQKADGTQQFISIYGMQSDGRGTYTWLDKAPSTGVNTYRLQQNDPFENISYSKPITVNFDNSTSSGDALTVYPNPTISDLNVKLNNSSIPNQVLVKVFDSSGQLKLNKVTDGNHIQENIGNLLPGVYVVQILDNATQTLVGQKKITKAK</sequence>
<organism evidence="2 3">
    <name type="scientific">Mucilaginibacter yixingensis</name>
    <dbReference type="NCBI Taxonomy" id="1295612"/>
    <lineage>
        <taxon>Bacteria</taxon>
        <taxon>Pseudomonadati</taxon>
        <taxon>Bacteroidota</taxon>
        <taxon>Sphingobacteriia</taxon>
        <taxon>Sphingobacteriales</taxon>
        <taxon>Sphingobacteriaceae</taxon>
        <taxon>Mucilaginibacter</taxon>
    </lineage>
</organism>
<reference evidence="2 3" key="1">
    <citation type="submission" date="2018-04" db="EMBL/GenBank/DDBJ databases">
        <title>Genomic Encyclopedia of Archaeal and Bacterial Type Strains, Phase II (KMG-II): from individual species to whole genera.</title>
        <authorList>
            <person name="Goeker M."/>
        </authorList>
    </citation>
    <scope>NUCLEOTIDE SEQUENCE [LARGE SCALE GENOMIC DNA]</scope>
    <source>
        <strain evidence="2 3">DSM 26809</strain>
    </source>
</reference>
<evidence type="ECO:0000313" key="3">
    <source>
        <dbReference type="Proteomes" id="UP000244168"/>
    </source>
</evidence>
<dbReference type="Pfam" id="PF18962">
    <property type="entry name" value="Por_Secre_tail"/>
    <property type="match status" value="1"/>
</dbReference>
<dbReference type="EMBL" id="QAOQ01000006">
    <property type="protein sequence ID" value="PTQ95092.1"/>
    <property type="molecule type" value="Genomic_DNA"/>
</dbReference>
<keyword evidence="3" id="KW-1185">Reference proteome</keyword>
<gene>
    <name evidence="2" type="ORF">C8P68_106307</name>
</gene>
<evidence type="ECO:0000313" key="2">
    <source>
        <dbReference type="EMBL" id="PTQ95092.1"/>
    </source>
</evidence>
<comment type="caution">
    <text evidence="2">The sequence shown here is derived from an EMBL/GenBank/DDBJ whole genome shotgun (WGS) entry which is preliminary data.</text>
</comment>
<dbReference type="NCBIfam" id="TIGR04183">
    <property type="entry name" value="Por_Secre_tail"/>
    <property type="match status" value="1"/>
</dbReference>
<dbReference type="AlphaFoldDB" id="A0A2T5J7G5"/>
<dbReference type="Proteomes" id="UP000244168">
    <property type="component" value="Unassembled WGS sequence"/>
</dbReference>
<proteinExistence type="predicted"/>
<feature type="domain" description="Secretion system C-terminal sorting" evidence="1">
    <location>
        <begin position="979"/>
        <end position="1050"/>
    </location>
</feature>
<accession>A0A2T5J7G5</accession>
<dbReference type="InterPro" id="IPR026444">
    <property type="entry name" value="Secre_tail"/>
</dbReference>
<name>A0A2T5J7G5_9SPHI</name>
<protein>
    <recommendedName>
        <fullName evidence="1">Secretion system C-terminal sorting domain-containing protein</fullName>
    </recommendedName>
</protein>